<dbReference type="PROSITE" id="PS51898">
    <property type="entry name" value="TYR_RECOMBINASE"/>
    <property type="match status" value="1"/>
</dbReference>
<feature type="domain" description="Core-binding (CB)" evidence="7">
    <location>
        <begin position="113"/>
        <end position="192"/>
    </location>
</feature>
<dbReference type="RefSeq" id="WP_111882236.1">
    <property type="nucleotide sequence ID" value="NZ_CBCSGC010000087.1"/>
</dbReference>
<gene>
    <name evidence="8" type="ORF">AX018_107218</name>
</gene>
<organism evidence="8 9">
    <name type="scientific">Paracidovorax anthurii</name>
    <dbReference type="NCBI Taxonomy" id="78229"/>
    <lineage>
        <taxon>Bacteria</taxon>
        <taxon>Pseudomonadati</taxon>
        <taxon>Pseudomonadota</taxon>
        <taxon>Betaproteobacteria</taxon>
        <taxon>Burkholderiales</taxon>
        <taxon>Comamonadaceae</taxon>
        <taxon>Paracidovorax</taxon>
    </lineage>
</organism>
<dbReference type="Proteomes" id="UP000248856">
    <property type="component" value="Unassembled WGS sequence"/>
</dbReference>
<evidence type="ECO:0000256" key="5">
    <source>
        <dbReference type="PROSITE-ProRule" id="PRU01248"/>
    </source>
</evidence>
<reference evidence="8 9" key="1">
    <citation type="submission" date="2018-06" db="EMBL/GenBank/DDBJ databases">
        <title>Genomic Encyclopedia of Archaeal and Bacterial Type Strains, Phase II (KMG-II): from individual species to whole genera.</title>
        <authorList>
            <person name="Goeker M."/>
        </authorList>
    </citation>
    <scope>NUCLEOTIDE SEQUENCE [LARGE SCALE GENOMIC DNA]</scope>
    <source>
        <strain evidence="8 9">CFPB 3232</strain>
    </source>
</reference>
<protein>
    <submittedName>
        <fullName evidence="8">Site-specific recombinase XerD</fullName>
    </submittedName>
</protein>
<evidence type="ECO:0000259" key="6">
    <source>
        <dbReference type="PROSITE" id="PS51898"/>
    </source>
</evidence>
<dbReference type="PROSITE" id="PS51900">
    <property type="entry name" value="CB"/>
    <property type="match status" value="1"/>
</dbReference>
<sequence>MLNLPIYLLGSSYYLHTRINGQQVKRSLRTSYKRVAIIRAIALLNTMHKKPDLSELSPYEMDVSKGIFKAEGDEDHKRMMEAIQALKALHAGQPAPTLAQAPTAPPADDPTALKLGELLEKFLLLKSVRQATADSYRNTTTELAKFLKNPPITRITPSDLTRYQEHLAKKGNGVRTIDNKISTIRALYNFGKKQGYTRGDNPAENRALLTKKQRLQGGWATFETDEIALLLGSDFFREQRQKDPNYANAVLLGLFTACRVGEITALKKGQFKRSRKGVPYIAIRDSKTQAGIREVPLHPYVYAQIAPKLDTLVNVEDKLFKYQERDGKGTGNAVGKMFARNLESARISRDKLVFHSLRKYVNNELMQNNVSLEHRCQFAGHEIDNVNVAVYTKVIGIDELAASVFPTLDLIAQTVQKATDPMAGIEIGDLIDPDTLM</sequence>
<dbReference type="GO" id="GO:0003677">
    <property type="term" value="F:DNA binding"/>
    <property type="evidence" value="ECO:0007669"/>
    <property type="project" value="UniProtKB-UniRule"/>
</dbReference>
<dbReference type="SUPFAM" id="SSF56349">
    <property type="entry name" value="DNA breaking-rejoining enzymes"/>
    <property type="match status" value="1"/>
</dbReference>
<dbReference type="Pfam" id="PF02899">
    <property type="entry name" value="Phage_int_SAM_1"/>
    <property type="match status" value="1"/>
</dbReference>
<evidence type="ECO:0000313" key="8">
    <source>
        <dbReference type="EMBL" id="RAR73679.1"/>
    </source>
</evidence>
<feature type="domain" description="Tyr recombinase" evidence="6">
    <location>
        <begin position="217"/>
        <end position="405"/>
    </location>
</feature>
<dbReference type="GO" id="GO:0006310">
    <property type="term" value="P:DNA recombination"/>
    <property type="evidence" value="ECO:0007669"/>
    <property type="project" value="UniProtKB-KW"/>
</dbReference>
<evidence type="ECO:0000256" key="3">
    <source>
        <dbReference type="ARBA" id="ARBA00023125"/>
    </source>
</evidence>
<dbReference type="OrthoDB" id="9784724at2"/>
<comment type="similarity">
    <text evidence="1">Belongs to the 'phage' integrase family.</text>
</comment>
<keyword evidence="2" id="KW-0229">DNA integration</keyword>
<evidence type="ECO:0000256" key="1">
    <source>
        <dbReference type="ARBA" id="ARBA00008857"/>
    </source>
</evidence>
<accession>A0A328YI95</accession>
<evidence type="ECO:0000313" key="9">
    <source>
        <dbReference type="Proteomes" id="UP000248856"/>
    </source>
</evidence>
<dbReference type="InterPro" id="IPR044068">
    <property type="entry name" value="CB"/>
</dbReference>
<dbReference type="InterPro" id="IPR050090">
    <property type="entry name" value="Tyrosine_recombinase_XerCD"/>
</dbReference>
<keyword evidence="3 5" id="KW-0238">DNA-binding</keyword>
<keyword evidence="4" id="KW-0233">DNA recombination</keyword>
<dbReference type="Gene3D" id="1.10.150.130">
    <property type="match status" value="1"/>
</dbReference>
<evidence type="ECO:0000259" key="7">
    <source>
        <dbReference type="PROSITE" id="PS51900"/>
    </source>
</evidence>
<dbReference type="PANTHER" id="PTHR30349:SF41">
    <property type="entry name" value="INTEGRASE_RECOMBINASE PROTEIN MJ0367-RELATED"/>
    <property type="match status" value="1"/>
</dbReference>
<proteinExistence type="inferred from homology"/>
<evidence type="ECO:0000256" key="4">
    <source>
        <dbReference type="ARBA" id="ARBA00023172"/>
    </source>
</evidence>
<dbReference type="InterPro" id="IPR010998">
    <property type="entry name" value="Integrase_recombinase_N"/>
</dbReference>
<evidence type="ECO:0000256" key="2">
    <source>
        <dbReference type="ARBA" id="ARBA00022908"/>
    </source>
</evidence>
<dbReference type="InterPro" id="IPR013762">
    <property type="entry name" value="Integrase-like_cat_sf"/>
</dbReference>
<dbReference type="Gene3D" id="1.10.443.10">
    <property type="entry name" value="Intergrase catalytic core"/>
    <property type="match status" value="1"/>
</dbReference>
<dbReference type="InterPro" id="IPR004107">
    <property type="entry name" value="Integrase_SAM-like_N"/>
</dbReference>
<name>A0A328YI95_9BURK</name>
<dbReference type="GO" id="GO:0015074">
    <property type="term" value="P:DNA integration"/>
    <property type="evidence" value="ECO:0007669"/>
    <property type="project" value="UniProtKB-KW"/>
</dbReference>
<dbReference type="InterPro" id="IPR002104">
    <property type="entry name" value="Integrase_catalytic"/>
</dbReference>
<comment type="caution">
    <text evidence="8">The sequence shown here is derived from an EMBL/GenBank/DDBJ whole genome shotgun (WGS) entry which is preliminary data.</text>
</comment>
<dbReference type="AlphaFoldDB" id="A0A328YI95"/>
<dbReference type="Pfam" id="PF00589">
    <property type="entry name" value="Phage_integrase"/>
    <property type="match status" value="1"/>
</dbReference>
<dbReference type="PANTHER" id="PTHR30349">
    <property type="entry name" value="PHAGE INTEGRASE-RELATED"/>
    <property type="match status" value="1"/>
</dbReference>
<dbReference type="InterPro" id="IPR011010">
    <property type="entry name" value="DNA_brk_join_enz"/>
</dbReference>
<keyword evidence="9" id="KW-1185">Reference proteome</keyword>
<dbReference type="EMBL" id="QLTA01000072">
    <property type="protein sequence ID" value="RAR73679.1"/>
    <property type="molecule type" value="Genomic_DNA"/>
</dbReference>